<accession>A0AAV8TAC0</accession>
<evidence type="ECO:0000256" key="1">
    <source>
        <dbReference type="ARBA" id="ARBA00022723"/>
    </source>
</evidence>
<keyword evidence="5" id="KW-0175">Coiled coil</keyword>
<dbReference type="AlphaFoldDB" id="A0AAV8TAC0"/>
<dbReference type="PANTHER" id="PTHR38160:SF1">
    <property type="entry name" value="ZINC FINGER CCCH DOMAIN-CONTAINING PROTEIN 40"/>
    <property type="match status" value="1"/>
</dbReference>
<dbReference type="Gene3D" id="4.10.1000.10">
    <property type="entry name" value="Zinc finger, CCCH-type"/>
    <property type="match status" value="1"/>
</dbReference>
<feature type="domain" description="C3H1-type" evidence="7">
    <location>
        <begin position="6"/>
        <end position="32"/>
    </location>
</feature>
<feature type="zinc finger region" description="C3H1-type" evidence="4">
    <location>
        <begin position="6"/>
        <end position="32"/>
    </location>
</feature>
<evidence type="ECO:0000259" key="7">
    <source>
        <dbReference type="PROSITE" id="PS50103"/>
    </source>
</evidence>
<feature type="region of interest" description="Disordered" evidence="6">
    <location>
        <begin position="299"/>
        <end position="318"/>
    </location>
</feature>
<dbReference type="SMART" id="SM00356">
    <property type="entry name" value="ZnF_C3H1"/>
    <property type="match status" value="1"/>
</dbReference>
<gene>
    <name evidence="8" type="ORF">K2173_003563</name>
</gene>
<evidence type="ECO:0000256" key="6">
    <source>
        <dbReference type="SAM" id="MobiDB-lite"/>
    </source>
</evidence>
<feature type="compositionally biased region" description="Polar residues" evidence="6">
    <location>
        <begin position="78"/>
        <end position="89"/>
    </location>
</feature>
<name>A0AAV8TAC0_9ROSI</name>
<evidence type="ECO:0000256" key="5">
    <source>
        <dbReference type="SAM" id="Coils"/>
    </source>
</evidence>
<dbReference type="EMBL" id="JAIWQS010000005">
    <property type="protein sequence ID" value="KAJ8763781.1"/>
    <property type="molecule type" value="Genomic_DNA"/>
</dbReference>
<evidence type="ECO:0000256" key="2">
    <source>
        <dbReference type="ARBA" id="ARBA00022771"/>
    </source>
</evidence>
<proteinExistence type="predicted"/>
<comment type="caution">
    <text evidence="8">The sequence shown here is derived from an EMBL/GenBank/DDBJ whole genome shotgun (WGS) entry which is preliminary data.</text>
</comment>
<feature type="compositionally biased region" description="Basic residues" evidence="6">
    <location>
        <begin position="61"/>
        <end position="77"/>
    </location>
</feature>
<evidence type="ECO:0000313" key="8">
    <source>
        <dbReference type="EMBL" id="KAJ8763781.1"/>
    </source>
</evidence>
<dbReference type="InterPro" id="IPR036855">
    <property type="entry name" value="Znf_CCCH_sf"/>
</dbReference>
<keyword evidence="3 4" id="KW-0862">Zinc</keyword>
<evidence type="ECO:0000313" key="9">
    <source>
        <dbReference type="Proteomes" id="UP001159364"/>
    </source>
</evidence>
<feature type="compositionally biased region" description="Basic and acidic residues" evidence="6">
    <location>
        <begin position="50"/>
        <end position="60"/>
    </location>
</feature>
<dbReference type="InterPro" id="IPR000571">
    <property type="entry name" value="Znf_CCCH"/>
</dbReference>
<dbReference type="PANTHER" id="PTHR38160">
    <property type="entry name" value="ZINC FINGER CCCH DOMAIN-CONTAINING PROTEIN 40"/>
    <property type="match status" value="1"/>
</dbReference>
<dbReference type="Proteomes" id="UP001159364">
    <property type="component" value="Linkage Group LG05"/>
</dbReference>
<organism evidence="8 9">
    <name type="scientific">Erythroxylum novogranatense</name>
    <dbReference type="NCBI Taxonomy" id="1862640"/>
    <lineage>
        <taxon>Eukaryota</taxon>
        <taxon>Viridiplantae</taxon>
        <taxon>Streptophyta</taxon>
        <taxon>Embryophyta</taxon>
        <taxon>Tracheophyta</taxon>
        <taxon>Spermatophyta</taxon>
        <taxon>Magnoliopsida</taxon>
        <taxon>eudicotyledons</taxon>
        <taxon>Gunneridae</taxon>
        <taxon>Pentapetalae</taxon>
        <taxon>rosids</taxon>
        <taxon>fabids</taxon>
        <taxon>Malpighiales</taxon>
        <taxon>Erythroxylaceae</taxon>
        <taxon>Erythroxylum</taxon>
    </lineage>
</organism>
<evidence type="ECO:0000256" key="4">
    <source>
        <dbReference type="PROSITE-ProRule" id="PRU00723"/>
    </source>
</evidence>
<dbReference type="GO" id="GO:0008270">
    <property type="term" value="F:zinc ion binding"/>
    <property type="evidence" value="ECO:0007669"/>
    <property type="project" value="UniProtKB-KW"/>
</dbReference>
<dbReference type="SUPFAM" id="SSF90229">
    <property type="entry name" value="CCCH zinc finger"/>
    <property type="match status" value="1"/>
</dbReference>
<sequence>MVERKLFKTKLCVLYRRGYCPRPNCSFAHGNAELRQFNASLSAKQGYRGGDLRNKLDKRLSPKRRYSLGRNARHRNRYSGSSPSRSLENNSDRKRRKKTFDDEGDLPGNLQNADQLHNQVKEKKNSSGSRAVFKEQLKDMQSQIDFLERQKSQLKSEVEEKVEEADALTSKIQELESQLLEEKEDCKRITSKIKKFVKAHRRHLQVQDELKRSQVRLQELGDWLGTGNTTTGGNEVDSSINIVSDGENIGNHAINTIYMMHSKSSPIKRTMGIKLHGAEESAQDPTLSNINKEIDVADNRSSGHQQAGNGGMQKQGKSSFTSIFSTEKLKGLGSGHLVPSTSMAAHAQDELVDIEEENMEVFETNFAGIDKEPNTRELGSLPCLLPPPPVRQNTYKQYVGREEYLDPEGLEEEMVDVDID</sequence>
<keyword evidence="1 4" id="KW-0479">Metal-binding</keyword>
<protein>
    <recommendedName>
        <fullName evidence="7">C3H1-type domain-containing protein</fullName>
    </recommendedName>
</protein>
<evidence type="ECO:0000256" key="3">
    <source>
        <dbReference type="ARBA" id="ARBA00022833"/>
    </source>
</evidence>
<dbReference type="PROSITE" id="PS50103">
    <property type="entry name" value="ZF_C3H1"/>
    <property type="match status" value="1"/>
</dbReference>
<dbReference type="InterPro" id="IPR045868">
    <property type="entry name" value="Znf_C3H13/40"/>
</dbReference>
<keyword evidence="2 4" id="KW-0863">Zinc-finger</keyword>
<feature type="region of interest" description="Disordered" evidence="6">
    <location>
        <begin position="46"/>
        <end position="114"/>
    </location>
</feature>
<keyword evidence="9" id="KW-1185">Reference proteome</keyword>
<feature type="coiled-coil region" evidence="5">
    <location>
        <begin position="130"/>
        <end position="192"/>
    </location>
</feature>
<reference evidence="8 9" key="1">
    <citation type="submission" date="2021-09" db="EMBL/GenBank/DDBJ databases">
        <title>Genomic insights and catalytic innovation underlie evolution of tropane alkaloids biosynthesis.</title>
        <authorList>
            <person name="Wang Y.-J."/>
            <person name="Tian T."/>
            <person name="Huang J.-P."/>
            <person name="Huang S.-X."/>
        </authorList>
    </citation>
    <scope>NUCLEOTIDE SEQUENCE [LARGE SCALE GENOMIC DNA]</scope>
    <source>
        <strain evidence="8">KIB-2018</strain>
        <tissue evidence="8">Leaf</tissue>
    </source>
</reference>